<protein>
    <submittedName>
        <fullName evidence="1">Virulence factor EsxA</fullName>
    </submittedName>
</protein>
<dbReference type="PATRIC" id="fig|888813.3.peg.521"/>
<dbReference type="EMBL" id="AFBD01000001">
    <property type="protein sequence ID" value="EGF16362.1"/>
    <property type="molecule type" value="Genomic_DNA"/>
</dbReference>
<evidence type="ECO:0000313" key="2">
    <source>
        <dbReference type="Proteomes" id="UP000005955"/>
    </source>
</evidence>
<name>F2C4F9_STRSA</name>
<dbReference type="Proteomes" id="UP000005955">
    <property type="component" value="Unassembled WGS sequence"/>
</dbReference>
<dbReference type="AlphaFoldDB" id="F2C4F9"/>
<reference evidence="1 2" key="1">
    <citation type="submission" date="2011-02" db="EMBL/GenBank/DDBJ databases">
        <authorList>
            <person name="Muzny D."/>
            <person name="Qin X."/>
            <person name="Deng J."/>
            <person name="Jiang H."/>
            <person name="Liu Y."/>
            <person name="Qu J."/>
            <person name="Song X.-Z."/>
            <person name="Zhang L."/>
            <person name="Thornton R."/>
            <person name="Coyle M."/>
            <person name="Francisco L."/>
            <person name="Jackson L."/>
            <person name="Javaid M."/>
            <person name="Korchina V."/>
            <person name="Kovar C."/>
            <person name="Mata R."/>
            <person name="Mathew T."/>
            <person name="Ngo R."/>
            <person name="Nguyen L."/>
            <person name="Nguyen N."/>
            <person name="Okwuonu G."/>
            <person name="Ongeri F."/>
            <person name="Pham C."/>
            <person name="Simmons D."/>
            <person name="Wilczek-Boney K."/>
            <person name="Hale W."/>
            <person name="Jakkamsetti A."/>
            <person name="Pham P."/>
            <person name="Ruth R."/>
            <person name="San Lucas F."/>
            <person name="Warren J."/>
            <person name="Zhang J."/>
            <person name="Zhao Z."/>
            <person name="Zhou C."/>
            <person name="Zhu D."/>
            <person name="Lee S."/>
            <person name="Bess C."/>
            <person name="Blankenburg K."/>
            <person name="Forbes L."/>
            <person name="Fu Q."/>
            <person name="Gubbala S."/>
            <person name="Hirani K."/>
            <person name="Jayaseelan J.C."/>
            <person name="Lara F."/>
            <person name="Munidasa M."/>
            <person name="Palculict T."/>
            <person name="Patil S."/>
            <person name="Pu L.-L."/>
            <person name="Saada N."/>
            <person name="Tang L."/>
            <person name="Weissenberger G."/>
            <person name="Zhu Y."/>
            <person name="Hemphill L."/>
            <person name="Shang Y."/>
            <person name="Youmans B."/>
            <person name="Ayvaz T."/>
            <person name="Ross M."/>
            <person name="Santibanez J."/>
            <person name="Aqrawi P."/>
            <person name="Gross S."/>
            <person name="Joshi V."/>
            <person name="Fowler G."/>
            <person name="Nazareth L."/>
            <person name="Reid J."/>
            <person name="Worley K."/>
            <person name="Petrosino J."/>
            <person name="Highlander S."/>
            <person name="Gibbs R."/>
        </authorList>
    </citation>
    <scope>NUCLEOTIDE SEQUENCE [LARGE SCALE GENOMIC DNA]</scope>
    <source>
        <strain evidence="1 2">SK330</strain>
    </source>
</reference>
<dbReference type="Gene3D" id="1.10.287.1060">
    <property type="entry name" value="ESAT-6-like"/>
    <property type="match status" value="1"/>
</dbReference>
<sequence length="122" mass="13672">MLFFINIYFSKLYNIIIKTIKESTMSTISLSPEELTAQAAVYSNARDQIETAIQTVNAANGEMEAHWKGSAFKSYLDQYNQLHGDVVKFQELLSSINQQLVSYANTVSERDTADANSFGFKG</sequence>
<gene>
    <name evidence="1" type="primary">esxA</name>
    <name evidence="1" type="ORF">HMPREF9386_0532</name>
</gene>
<comment type="caution">
    <text evidence="1">The sequence shown here is derived from an EMBL/GenBank/DDBJ whole genome shotgun (WGS) entry which is preliminary data.</text>
</comment>
<organism evidence="1 2">
    <name type="scientific">Streptococcus sanguinis SK330</name>
    <dbReference type="NCBI Taxonomy" id="888813"/>
    <lineage>
        <taxon>Bacteria</taxon>
        <taxon>Bacillati</taxon>
        <taxon>Bacillota</taxon>
        <taxon>Bacilli</taxon>
        <taxon>Lactobacillales</taxon>
        <taxon>Streptococcaceae</taxon>
        <taxon>Streptococcus</taxon>
    </lineage>
</organism>
<proteinExistence type="predicted"/>
<dbReference type="SUPFAM" id="SSF140453">
    <property type="entry name" value="EsxAB dimer-like"/>
    <property type="match status" value="1"/>
</dbReference>
<dbReference type="NCBIfam" id="TIGR03930">
    <property type="entry name" value="WXG100_ESAT6"/>
    <property type="match status" value="1"/>
</dbReference>
<evidence type="ECO:0000313" key="1">
    <source>
        <dbReference type="EMBL" id="EGF16362.1"/>
    </source>
</evidence>
<dbReference type="InterPro" id="IPR036689">
    <property type="entry name" value="ESAT-6-like_sf"/>
</dbReference>
<dbReference type="Pfam" id="PF06013">
    <property type="entry name" value="WXG100"/>
    <property type="match status" value="1"/>
</dbReference>
<dbReference type="InterPro" id="IPR010310">
    <property type="entry name" value="T7SS_ESAT-6-like"/>
</dbReference>
<dbReference type="HOGENOM" id="CLU_158563_0_0_9"/>
<accession>F2C4F9</accession>